<evidence type="ECO:0000313" key="2">
    <source>
        <dbReference type="EMBL" id="RPF21757.1"/>
    </source>
</evidence>
<name>A0A3N4YNP5_9MICO</name>
<dbReference type="Proteomes" id="UP000280501">
    <property type="component" value="Unassembled WGS sequence"/>
</dbReference>
<dbReference type="EMBL" id="RKQZ01000001">
    <property type="protein sequence ID" value="RPF21757.1"/>
    <property type="molecule type" value="Genomic_DNA"/>
</dbReference>
<dbReference type="InterPro" id="IPR013494">
    <property type="entry name" value="CHP02678"/>
</dbReference>
<keyword evidence="3" id="KW-1185">Reference proteome</keyword>
<dbReference type="NCBIfam" id="TIGR02678">
    <property type="entry name" value="TIGR02678 family protein"/>
    <property type="match status" value="1"/>
</dbReference>
<evidence type="ECO:0000313" key="3">
    <source>
        <dbReference type="Proteomes" id="UP000280501"/>
    </source>
</evidence>
<dbReference type="AlphaFoldDB" id="A0A3N4YNP5"/>
<organism evidence="2 3">
    <name type="scientific">Myceligenerans xiligouense</name>
    <dbReference type="NCBI Taxonomy" id="253184"/>
    <lineage>
        <taxon>Bacteria</taxon>
        <taxon>Bacillati</taxon>
        <taxon>Actinomycetota</taxon>
        <taxon>Actinomycetes</taxon>
        <taxon>Micrococcales</taxon>
        <taxon>Promicromonosporaceae</taxon>
        <taxon>Myceligenerans</taxon>
    </lineage>
</organism>
<evidence type="ECO:0000256" key="1">
    <source>
        <dbReference type="SAM" id="MobiDB-lite"/>
    </source>
</evidence>
<dbReference type="Pfam" id="PF09661">
    <property type="entry name" value="DUF2398"/>
    <property type="match status" value="1"/>
</dbReference>
<feature type="region of interest" description="Disordered" evidence="1">
    <location>
        <begin position="402"/>
        <end position="430"/>
    </location>
</feature>
<protein>
    <submittedName>
        <fullName evidence="2">Uncharacterized protein (TIGR02678 family)</fullName>
    </submittedName>
</protein>
<sequence>MSNLQNQLVVAETEEVRRAIRLLLRAPLILRQRSAEEYDLIYRRRVAVGAWFENYLGWELRLSPRRGQARLVKVAPPAFEPSDLRPATQHRSGVPFDRHRYVLLCVAAAELVARRAVTLGELAEATSRACATDPGLPSFETARHGHRRAFVDAVLMLEAAGVLEPVEGRAESFTDDAATPVLYQVEQAALFSLLAAPVGASSVAVDLDDDDWLDDAVYGLLDEPSYGEDYRRATRPDLDLPRPPDDDAARTRRNLWLRHSTLRAVFDDPVLHRDRLSPAQRDYLDSISGREQLRRAAETAGFVLETRAEGYLLVDPDRIATDEPFPGDGAPSVAALHLVTQLTSAPGFCLHVATLRTVLRGLLAANRGWARTYQDDDGPDRLLGEGLALLGRHHLVTRDGDHVTARPAAHRYRDADLVGTPRPEPQEDPA</sequence>
<dbReference type="OrthoDB" id="188354at2"/>
<proteinExistence type="predicted"/>
<dbReference type="RefSeq" id="WP_123814764.1">
    <property type="nucleotide sequence ID" value="NZ_RKQZ01000001.1"/>
</dbReference>
<reference evidence="2 3" key="1">
    <citation type="submission" date="2018-11" db="EMBL/GenBank/DDBJ databases">
        <title>Sequencing the genomes of 1000 actinobacteria strains.</title>
        <authorList>
            <person name="Klenk H.-P."/>
        </authorList>
    </citation>
    <scope>NUCLEOTIDE SEQUENCE [LARGE SCALE GENOMIC DNA]</scope>
    <source>
        <strain evidence="2 3">DSM 15700</strain>
    </source>
</reference>
<gene>
    <name evidence="2" type="ORF">EDD34_2392</name>
</gene>
<accession>A0A3N4YNP5</accession>
<comment type="caution">
    <text evidence="2">The sequence shown here is derived from an EMBL/GenBank/DDBJ whole genome shotgun (WGS) entry which is preliminary data.</text>
</comment>